<evidence type="ECO:0000313" key="2">
    <source>
        <dbReference type="Proteomes" id="UP000029228"/>
    </source>
</evidence>
<evidence type="ECO:0000313" key="1">
    <source>
        <dbReference type="EMBL" id="GAL18322.1"/>
    </source>
</evidence>
<sequence length="46" mass="5732">MKLLDNYAVRRTSKDFWGFSDQVHEFYQRTQPIEFGLLDYNRFENR</sequence>
<dbReference type="InterPro" id="IPR010706">
    <property type="entry name" value="Fatty_acid_cis-trans_isomerase"/>
</dbReference>
<protein>
    <submittedName>
        <fullName evidence="1">Fatty acid cis/trans isomerase</fullName>
    </submittedName>
</protein>
<reference evidence="1 2" key="1">
    <citation type="submission" date="2014-09" db="EMBL/GenBank/DDBJ databases">
        <title>Vibrio maritimus JCM 19235. (C45) whole genome shotgun sequence.</title>
        <authorList>
            <person name="Sawabe T."/>
            <person name="Meirelles P."/>
            <person name="Nakanishi M."/>
            <person name="Sayaka M."/>
            <person name="Hattori M."/>
            <person name="Ohkuma M."/>
        </authorList>
    </citation>
    <scope>NUCLEOTIDE SEQUENCE [LARGE SCALE GENOMIC DNA]</scope>
    <source>
        <strain evidence="2">JCM19235</strain>
    </source>
</reference>
<proteinExistence type="predicted"/>
<gene>
    <name evidence="1" type="ORF">JCM19235_6875</name>
</gene>
<dbReference type="Pfam" id="PF06934">
    <property type="entry name" value="CTI"/>
    <property type="match status" value="1"/>
</dbReference>
<keyword evidence="1" id="KW-0413">Isomerase</keyword>
<dbReference type="GO" id="GO:0016853">
    <property type="term" value="F:isomerase activity"/>
    <property type="evidence" value="ECO:0007669"/>
    <property type="project" value="UniProtKB-KW"/>
</dbReference>
<accession>A0A090SFP2</accession>
<dbReference type="STRING" id="990268.JCM19235_6875"/>
<dbReference type="Proteomes" id="UP000029228">
    <property type="component" value="Unassembled WGS sequence"/>
</dbReference>
<keyword evidence="2" id="KW-1185">Reference proteome</keyword>
<name>A0A090SFP2_9VIBR</name>
<reference evidence="1 2" key="2">
    <citation type="submission" date="2014-09" db="EMBL/GenBank/DDBJ databases">
        <authorList>
            <consortium name="NBRP consortium"/>
            <person name="Sawabe T."/>
            <person name="Meirelles P."/>
            <person name="Nakanishi M."/>
            <person name="Sayaka M."/>
            <person name="Hattori M."/>
            <person name="Ohkuma M."/>
        </authorList>
    </citation>
    <scope>NUCLEOTIDE SEQUENCE [LARGE SCALE GENOMIC DNA]</scope>
    <source>
        <strain evidence="2">JCM19235</strain>
    </source>
</reference>
<dbReference type="AlphaFoldDB" id="A0A090SFP2"/>
<organism evidence="1 2">
    <name type="scientific">Vibrio maritimus</name>
    <dbReference type="NCBI Taxonomy" id="990268"/>
    <lineage>
        <taxon>Bacteria</taxon>
        <taxon>Pseudomonadati</taxon>
        <taxon>Pseudomonadota</taxon>
        <taxon>Gammaproteobacteria</taxon>
        <taxon>Vibrionales</taxon>
        <taxon>Vibrionaceae</taxon>
        <taxon>Vibrio</taxon>
    </lineage>
</organism>
<dbReference type="EMBL" id="BBMR01000002">
    <property type="protein sequence ID" value="GAL18322.1"/>
    <property type="molecule type" value="Genomic_DNA"/>
</dbReference>
<comment type="caution">
    <text evidence="1">The sequence shown here is derived from an EMBL/GenBank/DDBJ whole genome shotgun (WGS) entry which is preliminary data.</text>
</comment>